<dbReference type="GO" id="GO:0003676">
    <property type="term" value="F:nucleic acid binding"/>
    <property type="evidence" value="ECO:0007669"/>
    <property type="project" value="InterPro"/>
</dbReference>
<feature type="region of interest" description="Disordered" evidence="1">
    <location>
        <begin position="104"/>
        <end position="142"/>
    </location>
</feature>
<dbReference type="InterPro" id="IPR052408">
    <property type="entry name" value="Exonuclease_MUT-7-like"/>
</dbReference>
<evidence type="ECO:0000256" key="1">
    <source>
        <dbReference type="SAM" id="MobiDB-lite"/>
    </source>
</evidence>
<dbReference type="Gene3D" id="4.10.60.10">
    <property type="entry name" value="Zinc finger, CCHC-type"/>
    <property type="match status" value="1"/>
</dbReference>
<dbReference type="SUPFAM" id="SSF57756">
    <property type="entry name" value="Retrovirus zinc finger-like domains"/>
    <property type="match status" value="1"/>
</dbReference>
<feature type="domain" description="3'-5' exonuclease" evidence="3">
    <location>
        <begin position="517"/>
        <end position="697"/>
    </location>
</feature>
<keyword evidence="5" id="KW-1185">Reference proteome</keyword>
<dbReference type="InterPro" id="IPR002562">
    <property type="entry name" value="3'-5'_exonuclease_dom"/>
</dbReference>
<protein>
    <recommendedName>
        <fullName evidence="6">3'-5' exonuclease domain-containing protein</fullName>
    </recommendedName>
</protein>
<dbReference type="InterPro" id="IPR001878">
    <property type="entry name" value="Znf_CCHC"/>
</dbReference>
<dbReference type="InterPro" id="IPR036397">
    <property type="entry name" value="RNaseH_sf"/>
</dbReference>
<comment type="caution">
    <text evidence="4">The sequence shown here is derived from an EMBL/GenBank/DDBJ whole genome shotgun (WGS) entry which is preliminary data.</text>
</comment>
<reference evidence="4" key="1">
    <citation type="submission" date="2021-09" db="EMBL/GenBank/DDBJ databases">
        <authorList>
            <consortium name="AG Swart"/>
            <person name="Singh M."/>
            <person name="Singh A."/>
            <person name="Seah K."/>
            <person name="Emmerich C."/>
        </authorList>
    </citation>
    <scope>NUCLEOTIDE SEQUENCE</scope>
    <source>
        <strain evidence="4">ATCC30299</strain>
    </source>
</reference>
<dbReference type="SMART" id="SM00474">
    <property type="entry name" value="35EXOc"/>
    <property type="match status" value="1"/>
</dbReference>
<dbReference type="GO" id="GO:0006139">
    <property type="term" value="P:nucleobase-containing compound metabolic process"/>
    <property type="evidence" value="ECO:0007669"/>
    <property type="project" value="InterPro"/>
</dbReference>
<dbReference type="InterPro" id="IPR012337">
    <property type="entry name" value="RNaseH-like_sf"/>
</dbReference>
<evidence type="ECO:0008006" key="6">
    <source>
        <dbReference type="Google" id="ProtNLM"/>
    </source>
</evidence>
<proteinExistence type="predicted"/>
<dbReference type="Gene3D" id="3.30.420.10">
    <property type="entry name" value="Ribonuclease H-like superfamily/Ribonuclease H"/>
    <property type="match status" value="1"/>
</dbReference>
<dbReference type="PANTHER" id="PTHR47765">
    <property type="entry name" value="3'-5' EXONUCLEASE DOMAIN-CONTAINING PROTEIN"/>
    <property type="match status" value="1"/>
</dbReference>
<feature type="region of interest" description="Disordered" evidence="1">
    <location>
        <begin position="157"/>
        <end position="191"/>
    </location>
</feature>
<dbReference type="SMART" id="SM00343">
    <property type="entry name" value="ZnF_C2HC"/>
    <property type="match status" value="2"/>
</dbReference>
<evidence type="ECO:0000259" key="2">
    <source>
        <dbReference type="SMART" id="SM00343"/>
    </source>
</evidence>
<dbReference type="GO" id="GO:0008270">
    <property type="term" value="F:zinc ion binding"/>
    <property type="evidence" value="ECO:0007669"/>
    <property type="project" value="InterPro"/>
</dbReference>
<sequence length="748" mass="86258">MEHLSRRQESLVSQIESSSPPFSFLMKNIAFSCRSEKEIFELLSLRYEDEKEISVRMVYQGRFTGNAVIQTERKEIAKEIVYADGGSIRNRQVWLELGRTENRDSYRDRGQGRGISRQNFNEEYEEQPNYQSRRGSGRPMRGIGHFIDLKQIPYEFPEEQKGNKEEKKENTKIEIPKQPERKLPEAKPKEIRSPEAKLENYSVETFIVKVNGDPDEAANFLLNNKKKMEQAEMVEHFVAAFKKSSKDIAQQAFDLLIAFNISNVKAYISINLIKSLSNIRFSKENFSNLLRDNWKLVDPQSLIHLTRAKFIDIPIEEAASHLFSIWNTNEYEKAVKMADDFELSSVLENKFSAISKLLANDLVDLVFCLVGTDLRLAKKAIKMMSNKKHSKEAAKLVDKLDIDISEFPEMMSVLKGNSMNYLMYIEGIGWYRLADMVSDDIESIGIMIKSFYDKYARKRQDYFGAVAANLYNMYPQVVSQLNSSIIQELEKIPYRPYNFPDIYGPLNNFSIKSSLPMERVLFIDTEAKLSQMVWTGSIVGLDSEWKPARVKFDKPKIALFQIGFEDVVYLVDMIKLNRSPLLNNMLAELFSNETIVKLGINFVGDKGHFKKDYPHMTCFDIEFKNFVDLLEQYKDLFKENSGGLAGLCEVILGKHLCKGEQISNWERRPLRLSQIHYASLDAFVLISLHNEMNLRGVSAKKFEKVGKGCDNCGSKLHEKRSCRRGPKCQICQTLGHLARQCPYQQIYN</sequence>
<name>A0AAU9JEL8_9CILI</name>
<evidence type="ECO:0000313" key="4">
    <source>
        <dbReference type="EMBL" id="CAG9322514.1"/>
    </source>
</evidence>
<feature type="domain" description="CCHC-type" evidence="2">
    <location>
        <begin position="708"/>
        <end position="724"/>
    </location>
</feature>
<accession>A0AAU9JEL8</accession>
<dbReference type="Pfam" id="PF01612">
    <property type="entry name" value="DNA_pol_A_exo1"/>
    <property type="match status" value="1"/>
</dbReference>
<organism evidence="4 5">
    <name type="scientific">Blepharisma stoltei</name>
    <dbReference type="NCBI Taxonomy" id="1481888"/>
    <lineage>
        <taxon>Eukaryota</taxon>
        <taxon>Sar</taxon>
        <taxon>Alveolata</taxon>
        <taxon>Ciliophora</taxon>
        <taxon>Postciliodesmatophora</taxon>
        <taxon>Heterotrichea</taxon>
        <taxon>Heterotrichida</taxon>
        <taxon>Blepharismidae</taxon>
        <taxon>Blepharisma</taxon>
    </lineage>
</organism>
<evidence type="ECO:0000259" key="3">
    <source>
        <dbReference type="SMART" id="SM00474"/>
    </source>
</evidence>
<dbReference type="GO" id="GO:0008408">
    <property type="term" value="F:3'-5' exonuclease activity"/>
    <property type="evidence" value="ECO:0007669"/>
    <property type="project" value="InterPro"/>
</dbReference>
<dbReference type="PANTHER" id="PTHR47765:SF2">
    <property type="entry name" value="EXONUCLEASE MUT-7 HOMOLOG"/>
    <property type="match status" value="1"/>
</dbReference>
<evidence type="ECO:0000313" key="5">
    <source>
        <dbReference type="Proteomes" id="UP001162131"/>
    </source>
</evidence>
<feature type="compositionally biased region" description="Basic and acidic residues" evidence="1">
    <location>
        <begin position="158"/>
        <end position="191"/>
    </location>
</feature>
<dbReference type="Proteomes" id="UP001162131">
    <property type="component" value="Unassembled WGS sequence"/>
</dbReference>
<dbReference type="InterPro" id="IPR036875">
    <property type="entry name" value="Znf_CCHC_sf"/>
</dbReference>
<dbReference type="AlphaFoldDB" id="A0AAU9JEL8"/>
<dbReference type="EMBL" id="CAJZBQ010000032">
    <property type="protein sequence ID" value="CAG9322514.1"/>
    <property type="molecule type" value="Genomic_DNA"/>
</dbReference>
<feature type="domain" description="CCHC-type" evidence="2">
    <location>
        <begin position="727"/>
        <end position="743"/>
    </location>
</feature>
<dbReference type="SUPFAM" id="SSF53098">
    <property type="entry name" value="Ribonuclease H-like"/>
    <property type="match status" value="1"/>
</dbReference>
<gene>
    <name evidence="4" type="ORF">BSTOLATCC_MIC31643</name>
</gene>